<dbReference type="GO" id="GO:0016020">
    <property type="term" value="C:membrane"/>
    <property type="evidence" value="ECO:0007669"/>
    <property type="project" value="UniProtKB-SubCell"/>
</dbReference>
<dbReference type="PANTHER" id="PTHR30093">
    <property type="entry name" value="GENERAL SECRETION PATHWAY PROTEIN G"/>
    <property type="match status" value="1"/>
</dbReference>
<dbReference type="SUPFAM" id="SSF54523">
    <property type="entry name" value="Pili subunits"/>
    <property type="match status" value="1"/>
</dbReference>
<comment type="caution">
    <text evidence="7">The sequence shown here is derived from an EMBL/GenBank/DDBJ whole genome shotgun (WGS) entry which is preliminary data.</text>
</comment>
<evidence type="ECO:0000256" key="1">
    <source>
        <dbReference type="ARBA" id="ARBA00004167"/>
    </source>
</evidence>
<proteinExistence type="predicted"/>
<comment type="subcellular location">
    <subcellularLocation>
        <location evidence="1">Membrane</location>
        <topology evidence="1">Single-pass membrane protein</topology>
    </subcellularLocation>
</comment>
<dbReference type="eggNOG" id="COG2165">
    <property type="taxonomic scope" value="Bacteria"/>
</dbReference>
<name>A0A095Z4X8_9FIRM</name>
<dbReference type="Pfam" id="PF07963">
    <property type="entry name" value="N_methyl"/>
    <property type="match status" value="1"/>
</dbReference>
<protein>
    <recommendedName>
        <fullName evidence="9">N-terminal cleavage protein</fullName>
    </recommendedName>
</protein>
<sequence length="123" mass="13947">MKKKRKGFTLIELIIVIAILGILAAIAIPKYNKSRLQAAETAHKANVEMLKSAARMKILEKDDGFTWTKDSHDGETYIEKWPDIPNGLVLKDKDGKEYKEYKVVYVKEGNKLTITPDEKVKGN</sequence>
<evidence type="ECO:0008006" key="9">
    <source>
        <dbReference type="Google" id="ProtNLM"/>
    </source>
</evidence>
<dbReference type="OrthoDB" id="1707789at2"/>
<dbReference type="Proteomes" id="UP000029579">
    <property type="component" value="Unassembled WGS sequence"/>
</dbReference>
<feature type="transmembrane region" description="Helical" evidence="6">
    <location>
        <begin position="7"/>
        <end position="28"/>
    </location>
</feature>
<dbReference type="AlphaFoldDB" id="A0A095Z4X8"/>
<organism evidence="7 8">
    <name type="scientific">Anaerococcus lactolyticus S7-1-13</name>
    <dbReference type="NCBI Taxonomy" id="1284686"/>
    <lineage>
        <taxon>Bacteria</taxon>
        <taxon>Bacillati</taxon>
        <taxon>Bacillota</taxon>
        <taxon>Tissierellia</taxon>
        <taxon>Tissierellales</taxon>
        <taxon>Peptoniphilaceae</taxon>
        <taxon>Anaerococcus</taxon>
    </lineage>
</organism>
<evidence type="ECO:0000256" key="2">
    <source>
        <dbReference type="ARBA" id="ARBA00022481"/>
    </source>
</evidence>
<dbReference type="EMBL" id="JRMW01000038">
    <property type="protein sequence ID" value="KGF03554.1"/>
    <property type="molecule type" value="Genomic_DNA"/>
</dbReference>
<reference evidence="7 8" key="1">
    <citation type="submission" date="2014-07" db="EMBL/GenBank/DDBJ databases">
        <authorList>
            <person name="McCorrison J."/>
            <person name="Sanka R."/>
            <person name="Torralba M."/>
            <person name="Gillis M."/>
            <person name="Haft D.H."/>
            <person name="Methe B."/>
            <person name="Sutton G."/>
            <person name="Nelson K.E."/>
        </authorList>
    </citation>
    <scope>NUCLEOTIDE SEQUENCE [LARGE SCALE GENOMIC DNA]</scope>
    <source>
        <strain evidence="7 8">S7-1-13</strain>
    </source>
</reference>
<dbReference type="InterPro" id="IPR012902">
    <property type="entry name" value="N_methyl_site"/>
</dbReference>
<dbReference type="NCBIfam" id="TIGR02532">
    <property type="entry name" value="IV_pilin_GFxxxE"/>
    <property type="match status" value="1"/>
</dbReference>
<evidence type="ECO:0000256" key="6">
    <source>
        <dbReference type="SAM" id="Phobius"/>
    </source>
</evidence>
<accession>A0A095Z4X8</accession>
<keyword evidence="4 6" id="KW-1133">Transmembrane helix</keyword>
<dbReference type="PROSITE" id="PS00409">
    <property type="entry name" value="PROKAR_NTER_METHYL"/>
    <property type="match status" value="1"/>
</dbReference>
<evidence type="ECO:0000313" key="7">
    <source>
        <dbReference type="EMBL" id="KGF03554.1"/>
    </source>
</evidence>
<dbReference type="InterPro" id="IPR045584">
    <property type="entry name" value="Pilin-like"/>
</dbReference>
<evidence type="ECO:0000256" key="5">
    <source>
        <dbReference type="ARBA" id="ARBA00023136"/>
    </source>
</evidence>
<keyword evidence="5 6" id="KW-0472">Membrane</keyword>
<dbReference type="PANTHER" id="PTHR30093:SF44">
    <property type="entry name" value="TYPE II SECRETION SYSTEM CORE PROTEIN G"/>
    <property type="match status" value="1"/>
</dbReference>
<gene>
    <name evidence="7" type="ORF">HMPREF1630_07050</name>
</gene>
<keyword evidence="3 6" id="KW-0812">Transmembrane</keyword>
<evidence type="ECO:0000256" key="3">
    <source>
        <dbReference type="ARBA" id="ARBA00022692"/>
    </source>
</evidence>
<keyword evidence="2" id="KW-0488">Methylation</keyword>
<evidence type="ECO:0000313" key="8">
    <source>
        <dbReference type="Proteomes" id="UP000029579"/>
    </source>
</evidence>
<dbReference type="Gene3D" id="3.30.700.10">
    <property type="entry name" value="Glycoprotein, Type 4 Pilin"/>
    <property type="match status" value="1"/>
</dbReference>
<dbReference type="RefSeq" id="WP_037328306.1">
    <property type="nucleotide sequence ID" value="NZ_JRMW01000038.1"/>
</dbReference>
<evidence type="ECO:0000256" key="4">
    <source>
        <dbReference type="ARBA" id="ARBA00022989"/>
    </source>
</evidence>